<organism evidence="2 3">
    <name type="scientific">Candidatus Eubacterium faecipullorum</name>
    <dbReference type="NCBI Taxonomy" id="2838571"/>
    <lineage>
        <taxon>Bacteria</taxon>
        <taxon>Bacillati</taxon>
        <taxon>Bacillota</taxon>
        <taxon>Clostridia</taxon>
        <taxon>Eubacteriales</taxon>
        <taxon>Eubacteriaceae</taxon>
        <taxon>Eubacterium</taxon>
    </lineage>
</organism>
<dbReference type="Proteomes" id="UP000824205">
    <property type="component" value="Unassembled WGS sequence"/>
</dbReference>
<protein>
    <recommendedName>
        <fullName evidence="4">DUF5105 domain-containing protein</fullName>
    </recommendedName>
</protein>
<proteinExistence type="predicted"/>
<comment type="caution">
    <text evidence="2">The sequence shown here is derived from an EMBL/GenBank/DDBJ whole genome shotgun (WGS) entry which is preliminary data.</text>
</comment>
<dbReference type="AlphaFoldDB" id="A0A9D1UGF2"/>
<evidence type="ECO:0008006" key="4">
    <source>
        <dbReference type="Google" id="ProtNLM"/>
    </source>
</evidence>
<feature type="signal peptide" evidence="1">
    <location>
        <begin position="1"/>
        <end position="19"/>
    </location>
</feature>
<evidence type="ECO:0000256" key="1">
    <source>
        <dbReference type="SAM" id="SignalP"/>
    </source>
</evidence>
<dbReference type="EMBL" id="DXGE01000014">
    <property type="protein sequence ID" value="HIW85530.1"/>
    <property type="molecule type" value="Genomic_DNA"/>
</dbReference>
<sequence length="198" mass="21417">MKKAVALFLSAVMIICCFAGCSKTSAELTEENITATADVVFTALKEFDTDELEKYVSSSTLSTIMRFANDHAQFGDLGRAIFANLTYEITAIDIQAQTITVSVLNKNLMQAASDFTNELMSEYSTFQLLNNLTNDNWLDENLSDLAGRIDSAPMMSEAQEITITITQGEDNLIFGFDETAENGVSGGALGAIKSAVGF</sequence>
<evidence type="ECO:0000313" key="2">
    <source>
        <dbReference type="EMBL" id="HIW85530.1"/>
    </source>
</evidence>
<keyword evidence="1" id="KW-0732">Signal</keyword>
<feature type="chain" id="PRO_5038351007" description="DUF5105 domain-containing protein" evidence="1">
    <location>
        <begin position="20"/>
        <end position="198"/>
    </location>
</feature>
<name>A0A9D1UGF2_9FIRM</name>
<evidence type="ECO:0000313" key="3">
    <source>
        <dbReference type="Proteomes" id="UP000824205"/>
    </source>
</evidence>
<reference evidence="2" key="2">
    <citation type="submission" date="2021-04" db="EMBL/GenBank/DDBJ databases">
        <authorList>
            <person name="Gilroy R."/>
        </authorList>
    </citation>
    <scope>NUCLEOTIDE SEQUENCE</scope>
    <source>
        <strain evidence="2">421</strain>
    </source>
</reference>
<accession>A0A9D1UGF2</accession>
<gene>
    <name evidence="2" type="ORF">IAA48_03455</name>
</gene>
<reference evidence="2" key="1">
    <citation type="journal article" date="2021" name="PeerJ">
        <title>Extensive microbial diversity within the chicken gut microbiome revealed by metagenomics and culture.</title>
        <authorList>
            <person name="Gilroy R."/>
            <person name="Ravi A."/>
            <person name="Getino M."/>
            <person name="Pursley I."/>
            <person name="Horton D.L."/>
            <person name="Alikhan N.F."/>
            <person name="Baker D."/>
            <person name="Gharbi K."/>
            <person name="Hall N."/>
            <person name="Watson M."/>
            <person name="Adriaenssens E.M."/>
            <person name="Foster-Nyarko E."/>
            <person name="Jarju S."/>
            <person name="Secka A."/>
            <person name="Antonio M."/>
            <person name="Oren A."/>
            <person name="Chaudhuri R.R."/>
            <person name="La Ragione R."/>
            <person name="Hildebrand F."/>
            <person name="Pallen M.J."/>
        </authorList>
    </citation>
    <scope>NUCLEOTIDE SEQUENCE</scope>
    <source>
        <strain evidence="2">421</strain>
    </source>
</reference>